<reference evidence="5 6" key="1">
    <citation type="submission" date="2020-02" db="EMBL/GenBank/DDBJ databases">
        <authorList>
            <person name="Zheng R.K."/>
            <person name="Sun C.M."/>
        </authorList>
    </citation>
    <scope>NUCLEOTIDE SEQUENCE [LARGE SCALE GENOMIC DNA]</scope>
    <source>
        <strain evidence="6">rifampicinis</strain>
    </source>
</reference>
<feature type="domain" description="GFO/IDH/MocA-like oxidoreductase" evidence="4">
    <location>
        <begin position="132"/>
        <end position="246"/>
    </location>
</feature>
<evidence type="ECO:0000256" key="2">
    <source>
        <dbReference type="ARBA" id="ARBA00023002"/>
    </source>
</evidence>
<sequence length="329" mass="36504">MEPIRWGILTAGNISNQFAKGLQVLPDAEIVAVGSSSQAKSDEFADKYDIPHRHEGYEALVNDPDVDVIYIGSPHSHHYDHMKLCLNAGKHVICEKAFTLNAAQAEECINLAQKKGLFLMEAMWTRYLPAVVQLRQWLADGVIGTPEFVQIDFSFYKAFEAAHRLYNPDLGGGALLDLGIYNVSFASMVLGLPDRVHSHMMLAESGVDRKTSMMLEYDNGATAMLMCGFVASLPRDAFISGTKGWIQVKDPFYKPTQLVLHLNGEDAQTFEFPIESTGYQFEAAEVMSCIRAGKLESDVMPLAETLALMKLMDEIREPWGVKYAVAGEE</sequence>
<dbReference type="Gene3D" id="3.30.360.10">
    <property type="entry name" value="Dihydrodipicolinate Reductase, domain 2"/>
    <property type="match status" value="1"/>
</dbReference>
<dbReference type="PANTHER" id="PTHR22604">
    <property type="entry name" value="OXIDOREDUCTASES"/>
    <property type="match status" value="1"/>
</dbReference>
<dbReference type="InterPro" id="IPR050984">
    <property type="entry name" value="Gfo/Idh/MocA_domain"/>
</dbReference>
<gene>
    <name evidence="5" type="ORF">G4Y79_22565</name>
</gene>
<proteinExistence type="inferred from homology"/>
<protein>
    <submittedName>
        <fullName evidence="5">Gfo/Idh/MocA family oxidoreductase</fullName>
    </submittedName>
</protein>
<evidence type="ECO:0000313" key="6">
    <source>
        <dbReference type="Proteomes" id="UP000594468"/>
    </source>
</evidence>
<name>A0A7S8E8N7_9CHLR</name>
<dbReference type="KEGG" id="pmet:G4Y79_22565"/>
<keyword evidence="2" id="KW-0560">Oxidoreductase</keyword>
<dbReference type="InterPro" id="IPR055170">
    <property type="entry name" value="GFO_IDH_MocA-like_dom"/>
</dbReference>
<dbReference type="PANTHER" id="PTHR22604:SF105">
    <property type="entry name" value="TRANS-1,2-DIHYDROBENZENE-1,2-DIOL DEHYDROGENASE"/>
    <property type="match status" value="1"/>
</dbReference>
<dbReference type="Pfam" id="PF01408">
    <property type="entry name" value="GFO_IDH_MocA"/>
    <property type="match status" value="1"/>
</dbReference>
<dbReference type="GO" id="GO:0016491">
    <property type="term" value="F:oxidoreductase activity"/>
    <property type="evidence" value="ECO:0007669"/>
    <property type="project" value="UniProtKB-KW"/>
</dbReference>
<dbReference type="Proteomes" id="UP000594468">
    <property type="component" value="Chromosome"/>
</dbReference>
<evidence type="ECO:0000259" key="4">
    <source>
        <dbReference type="Pfam" id="PF22725"/>
    </source>
</evidence>
<evidence type="ECO:0000313" key="5">
    <source>
        <dbReference type="EMBL" id="QPC82435.1"/>
    </source>
</evidence>
<accession>A0A7S8E8N7</accession>
<evidence type="ECO:0000259" key="3">
    <source>
        <dbReference type="Pfam" id="PF01408"/>
    </source>
</evidence>
<dbReference type="GO" id="GO:0000166">
    <property type="term" value="F:nucleotide binding"/>
    <property type="evidence" value="ECO:0007669"/>
    <property type="project" value="InterPro"/>
</dbReference>
<dbReference type="EMBL" id="CP062983">
    <property type="protein sequence ID" value="QPC82435.1"/>
    <property type="molecule type" value="Genomic_DNA"/>
</dbReference>
<dbReference type="InterPro" id="IPR000683">
    <property type="entry name" value="Gfo/Idh/MocA-like_OxRdtase_N"/>
</dbReference>
<dbReference type="Gene3D" id="3.40.50.720">
    <property type="entry name" value="NAD(P)-binding Rossmann-like Domain"/>
    <property type="match status" value="1"/>
</dbReference>
<dbReference type="InterPro" id="IPR036291">
    <property type="entry name" value="NAD(P)-bd_dom_sf"/>
</dbReference>
<dbReference type="SUPFAM" id="SSF51735">
    <property type="entry name" value="NAD(P)-binding Rossmann-fold domains"/>
    <property type="match status" value="1"/>
</dbReference>
<dbReference type="RefSeq" id="WP_195170504.1">
    <property type="nucleotide sequence ID" value="NZ_CP062983.1"/>
</dbReference>
<dbReference type="SUPFAM" id="SSF55347">
    <property type="entry name" value="Glyceraldehyde-3-phosphate dehydrogenase-like, C-terminal domain"/>
    <property type="match status" value="1"/>
</dbReference>
<evidence type="ECO:0000256" key="1">
    <source>
        <dbReference type="ARBA" id="ARBA00010928"/>
    </source>
</evidence>
<organism evidence="5 6">
    <name type="scientific">Phototrophicus methaneseepsis</name>
    <dbReference type="NCBI Taxonomy" id="2710758"/>
    <lineage>
        <taxon>Bacteria</taxon>
        <taxon>Bacillati</taxon>
        <taxon>Chloroflexota</taxon>
        <taxon>Candidatus Thermofontia</taxon>
        <taxon>Phototrophicales</taxon>
        <taxon>Phototrophicaceae</taxon>
        <taxon>Phototrophicus</taxon>
    </lineage>
</organism>
<dbReference type="AlphaFoldDB" id="A0A7S8E8N7"/>
<dbReference type="Pfam" id="PF22725">
    <property type="entry name" value="GFO_IDH_MocA_C3"/>
    <property type="match status" value="1"/>
</dbReference>
<keyword evidence="6" id="KW-1185">Reference proteome</keyword>
<comment type="similarity">
    <text evidence="1">Belongs to the Gfo/Idh/MocA family.</text>
</comment>
<feature type="domain" description="Gfo/Idh/MocA-like oxidoreductase N-terminal" evidence="3">
    <location>
        <begin position="4"/>
        <end position="120"/>
    </location>
</feature>